<evidence type="ECO:0000256" key="5">
    <source>
        <dbReference type="ARBA" id="ARBA00023002"/>
    </source>
</evidence>
<dbReference type="PANTHER" id="PTHR10869:SF246">
    <property type="entry name" value="TRANSMEMBRANE PROLYL 4-HYDROXYLASE"/>
    <property type="match status" value="1"/>
</dbReference>
<dbReference type="GO" id="GO:0016491">
    <property type="term" value="F:oxidoreductase activity"/>
    <property type="evidence" value="ECO:0007669"/>
    <property type="project" value="UniProtKB-KW"/>
</dbReference>
<dbReference type="InterPro" id="IPR045054">
    <property type="entry name" value="P4HA-like"/>
</dbReference>
<keyword evidence="4" id="KW-0223">Dioxygenase</keyword>
<comment type="cofactor">
    <cofactor evidence="1">
        <name>L-ascorbate</name>
        <dbReference type="ChEBI" id="CHEBI:38290"/>
    </cofactor>
</comment>
<keyword evidence="9" id="KW-1185">Reference proteome</keyword>
<keyword evidence="6" id="KW-0408">Iron</keyword>
<dbReference type="EMBL" id="JBELOE010000197">
    <property type="protein sequence ID" value="MER2492086.1"/>
    <property type="molecule type" value="Genomic_DNA"/>
</dbReference>
<name>A0ABV1RH62_9ALTE</name>
<organism evidence="8 9">
    <name type="scientific">Catenovulum sediminis</name>
    <dbReference type="NCBI Taxonomy" id="1740262"/>
    <lineage>
        <taxon>Bacteria</taxon>
        <taxon>Pseudomonadati</taxon>
        <taxon>Pseudomonadota</taxon>
        <taxon>Gammaproteobacteria</taxon>
        <taxon>Alteromonadales</taxon>
        <taxon>Alteromonadaceae</taxon>
        <taxon>Catenovulum</taxon>
    </lineage>
</organism>
<evidence type="ECO:0000256" key="2">
    <source>
        <dbReference type="ARBA" id="ARBA00022723"/>
    </source>
</evidence>
<dbReference type="InterPro" id="IPR044862">
    <property type="entry name" value="Pro_4_hyd_alph_FE2OG_OXY"/>
</dbReference>
<evidence type="ECO:0000256" key="1">
    <source>
        <dbReference type="ARBA" id="ARBA00001961"/>
    </source>
</evidence>
<keyword evidence="5 8" id="KW-0560">Oxidoreductase</keyword>
<accession>A0ABV1RH62</accession>
<keyword evidence="3" id="KW-0847">Vitamin C</keyword>
<dbReference type="Gene3D" id="2.60.120.620">
    <property type="entry name" value="q2cbj1_9rhob like domain"/>
    <property type="match status" value="1"/>
</dbReference>
<dbReference type="Proteomes" id="UP001467690">
    <property type="component" value="Unassembled WGS sequence"/>
</dbReference>
<gene>
    <name evidence="8" type="ORF">ABS311_09345</name>
</gene>
<dbReference type="PANTHER" id="PTHR10869">
    <property type="entry name" value="PROLYL 4-HYDROXYLASE ALPHA SUBUNIT"/>
    <property type="match status" value="1"/>
</dbReference>
<dbReference type="InterPro" id="IPR005123">
    <property type="entry name" value="Oxoglu/Fe-dep_dioxygenase_dom"/>
</dbReference>
<proteinExistence type="predicted"/>
<dbReference type="RefSeq" id="WP_350401579.1">
    <property type="nucleotide sequence ID" value="NZ_JBELOE010000197.1"/>
</dbReference>
<dbReference type="InterPro" id="IPR006620">
    <property type="entry name" value="Pro_4_hyd_alph"/>
</dbReference>
<evidence type="ECO:0000259" key="7">
    <source>
        <dbReference type="PROSITE" id="PS51471"/>
    </source>
</evidence>
<dbReference type="SMART" id="SM00702">
    <property type="entry name" value="P4Hc"/>
    <property type="match status" value="1"/>
</dbReference>
<evidence type="ECO:0000313" key="9">
    <source>
        <dbReference type="Proteomes" id="UP001467690"/>
    </source>
</evidence>
<evidence type="ECO:0000313" key="8">
    <source>
        <dbReference type="EMBL" id="MER2492086.1"/>
    </source>
</evidence>
<comment type="caution">
    <text evidence="8">The sequence shown here is derived from an EMBL/GenBank/DDBJ whole genome shotgun (WGS) entry which is preliminary data.</text>
</comment>
<dbReference type="Pfam" id="PF13640">
    <property type="entry name" value="2OG-FeII_Oxy_3"/>
    <property type="match status" value="1"/>
</dbReference>
<protein>
    <submittedName>
        <fullName evidence="8">2OG-Fe(II) oxygenase</fullName>
        <ecNumber evidence="8">1.14.11.-</ecNumber>
    </submittedName>
</protein>
<sequence>MGKVFDASWQQWLKTNIERGCNKNELTTILLEHGFDINVIEQQFSVVTQAKQTASLNVASDPFTFHPSFAVSQSDPLIRQQNAQQKQVQQRLIRVQQQLTQSKALKLESDALELYTLNHFLSAQECQAVIDLISSKLRPSELASQTSDSNFRTSRTCDLGIINNQLIARIDKRICDLLAIPATYAEVIQGQYYEVGQQFKAHTDYFEAYELQKHGGKMGQRTYTVMIYLNDVEAGGETNFLNVGIGFKPQQGMAVIWNSLNADLTGNINSLHQAEPVKKGFKAVITKWFRQNSV</sequence>
<evidence type="ECO:0000256" key="4">
    <source>
        <dbReference type="ARBA" id="ARBA00022964"/>
    </source>
</evidence>
<dbReference type="EC" id="1.14.11.-" evidence="8"/>
<evidence type="ECO:0000256" key="3">
    <source>
        <dbReference type="ARBA" id="ARBA00022896"/>
    </source>
</evidence>
<dbReference type="PROSITE" id="PS51471">
    <property type="entry name" value="FE2OG_OXY"/>
    <property type="match status" value="1"/>
</dbReference>
<evidence type="ECO:0000256" key="6">
    <source>
        <dbReference type="ARBA" id="ARBA00023004"/>
    </source>
</evidence>
<reference evidence="8 9" key="1">
    <citation type="submission" date="2024-06" db="EMBL/GenBank/DDBJ databases">
        <authorList>
            <person name="Chen R.Y."/>
        </authorList>
    </citation>
    <scope>NUCLEOTIDE SEQUENCE [LARGE SCALE GENOMIC DNA]</scope>
    <source>
        <strain evidence="8 9">D2</strain>
    </source>
</reference>
<keyword evidence="2" id="KW-0479">Metal-binding</keyword>
<feature type="domain" description="Fe2OG dioxygenase" evidence="7">
    <location>
        <begin position="184"/>
        <end position="291"/>
    </location>
</feature>